<keyword evidence="5" id="KW-0732">Signal</keyword>
<feature type="transmembrane region" description="Helical" evidence="5">
    <location>
        <begin position="228"/>
        <end position="251"/>
    </location>
</feature>
<feature type="signal peptide" evidence="5">
    <location>
        <begin position="1"/>
        <end position="16"/>
    </location>
</feature>
<dbReference type="FunFam" id="2.70.170.10:FF:000027">
    <property type="entry name" value="Ligand-Gated ion Channel"/>
    <property type="match status" value="1"/>
</dbReference>
<comment type="subcellular location">
    <subcellularLocation>
        <location evidence="1">Membrane</location>
        <topology evidence="1">Multi-pass membrane protein</topology>
    </subcellularLocation>
</comment>
<keyword evidence="2 5" id="KW-0812">Transmembrane</keyword>
<dbReference type="PANTHER" id="PTHR18945">
    <property type="entry name" value="NEUROTRANSMITTER GATED ION CHANNEL"/>
    <property type="match status" value="1"/>
</dbReference>
<keyword evidence="3 5" id="KW-1133">Transmembrane helix</keyword>
<dbReference type="SUPFAM" id="SSF63712">
    <property type="entry name" value="Nicotinic receptor ligand binding domain-like"/>
    <property type="match status" value="1"/>
</dbReference>
<dbReference type="Pfam" id="PF02932">
    <property type="entry name" value="Neur_chan_memb"/>
    <property type="match status" value="1"/>
</dbReference>
<name>A0A4U8V1E0_STECR</name>
<dbReference type="STRING" id="34508.A0A4U8V1E0"/>
<evidence type="ECO:0000256" key="5">
    <source>
        <dbReference type="RuleBase" id="RU000687"/>
    </source>
</evidence>
<gene>
    <name evidence="8" type="ORF">L596_005791</name>
</gene>
<evidence type="ECO:0000313" key="8">
    <source>
        <dbReference type="EMBL" id="TMS39234.1"/>
    </source>
</evidence>
<dbReference type="AlphaFoldDB" id="A0A4U8V1E0"/>
<evidence type="ECO:0000256" key="3">
    <source>
        <dbReference type="ARBA" id="ARBA00022989"/>
    </source>
</evidence>
<keyword evidence="5" id="KW-0406">Ion transport</keyword>
<dbReference type="InterPro" id="IPR036734">
    <property type="entry name" value="Neur_chan_lig-bd_sf"/>
</dbReference>
<comment type="caution">
    <text evidence="8">The sequence shown here is derived from an EMBL/GenBank/DDBJ whole genome shotgun (WGS) entry which is preliminary data.</text>
</comment>
<dbReference type="InterPro" id="IPR018000">
    <property type="entry name" value="Neurotransmitter_ion_chnl_CS"/>
</dbReference>
<feature type="transmembrane region" description="Helical" evidence="5">
    <location>
        <begin position="295"/>
        <end position="317"/>
    </location>
</feature>
<feature type="chain" id="PRO_5022270511" description="Neurotransmitter-gated ion-channel ligand-binding domain-containing protein" evidence="5">
    <location>
        <begin position="17"/>
        <end position="473"/>
    </location>
</feature>
<dbReference type="PROSITE" id="PS00236">
    <property type="entry name" value="NEUROTR_ION_CHANNEL"/>
    <property type="match status" value="1"/>
</dbReference>
<dbReference type="EMBL" id="AZBU02000001">
    <property type="protein sequence ID" value="TMS39234.1"/>
    <property type="molecule type" value="Genomic_DNA"/>
</dbReference>
<evidence type="ECO:0000259" key="6">
    <source>
        <dbReference type="Pfam" id="PF02931"/>
    </source>
</evidence>
<evidence type="ECO:0008006" key="10">
    <source>
        <dbReference type="Google" id="ProtNLM"/>
    </source>
</evidence>
<evidence type="ECO:0000256" key="1">
    <source>
        <dbReference type="ARBA" id="ARBA00004141"/>
    </source>
</evidence>
<comment type="caution">
    <text evidence="5">Lacks conserved residue(s) required for the propagation of feature annotation.</text>
</comment>
<reference evidence="8 9" key="2">
    <citation type="journal article" date="2019" name="G3 (Bethesda)">
        <title>Hybrid Assembly of the Genome of the Entomopathogenic Nematode Steinernema carpocapsae Identifies the X-Chromosome.</title>
        <authorList>
            <person name="Serra L."/>
            <person name="Macchietto M."/>
            <person name="Macias-Munoz A."/>
            <person name="McGill C.J."/>
            <person name="Rodriguez I.M."/>
            <person name="Rodriguez B."/>
            <person name="Murad R."/>
            <person name="Mortazavi A."/>
        </authorList>
    </citation>
    <scope>NUCLEOTIDE SEQUENCE [LARGE SCALE GENOMIC DNA]</scope>
    <source>
        <strain evidence="8 9">ALL</strain>
    </source>
</reference>
<evidence type="ECO:0000256" key="4">
    <source>
        <dbReference type="ARBA" id="ARBA00023136"/>
    </source>
</evidence>
<dbReference type="InterPro" id="IPR038050">
    <property type="entry name" value="Neuro_actylchol_rec"/>
</dbReference>
<dbReference type="InterPro" id="IPR006202">
    <property type="entry name" value="Neur_chan_lig-bd"/>
</dbReference>
<dbReference type="FunFam" id="1.20.58.390:FF:000071">
    <property type="entry name" value="Ligand-Gated ion Channel"/>
    <property type="match status" value="1"/>
</dbReference>
<dbReference type="CDD" id="cd19051">
    <property type="entry name" value="LGIC_TM_cation"/>
    <property type="match status" value="1"/>
</dbReference>
<feature type="transmembrane region" description="Helical" evidence="5">
    <location>
        <begin position="263"/>
        <end position="283"/>
    </location>
</feature>
<protein>
    <recommendedName>
        <fullName evidence="10">Neurotransmitter-gated ion-channel ligand-binding domain-containing protein</fullName>
    </recommendedName>
</protein>
<dbReference type="GO" id="GO:0005230">
    <property type="term" value="F:extracellular ligand-gated monoatomic ion channel activity"/>
    <property type="evidence" value="ECO:0007669"/>
    <property type="project" value="InterPro"/>
</dbReference>
<evidence type="ECO:0000259" key="7">
    <source>
        <dbReference type="Pfam" id="PF02932"/>
    </source>
</evidence>
<dbReference type="InterPro" id="IPR036719">
    <property type="entry name" value="Neuro-gated_channel_TM_sf"/>
</dbReference>
<keyword evidence="5" id="KW-0407">Ion channel</keyword>
<dbReference type="GO" id="GO:0004888">
    <property type="term" value="F:transmembrane signaling receptor activity"/>
    <property type="evidence" value="ECO:0007669"/>
    <property type="project" value="InterPro"/>
</dbReference>
<dbReference type="CDD" id="cd18989">
    <property type="entry name" value="LGIC_ECD_cation"/>
    <property type="match status" value="1"/>
</dbReference>
<dbReference type="OrthoDB" id="6097796at2759"/>
<comment type="similarity">
    <text evidence="5">Belongs to the ligand-gated ion channel (TC 1.A.9) family.</text>
</comment>
<sequence>MRVLGMLLLYAVEAISSSVVSDSTELMNHVLANYDKRIRPYADTGKPVIIHMTIVLAILTELRENQQVASVVLSHVQKWTDPKLAWNPKDFNNKKELIIPEANIWVPKLFVYNSMDTKHMLTENRHDVRVDYNGRVKVNIPQYVTCICRISIELFPFDTQFCAIAQASPLLNTDEMDVNATQPPKDSYFAGNAEWATIDVSVRHMKFMEDGEYRAEVHYILHLKRRPIYYITVIVAPTFLISVLSILGIFSPGSNDGPRNEKVSLGLGSLLAMTVLLDIVAGAMPKSNSIPLLGYYIIAVIVLCAIAVCISMGFLGLSRQFIQTEKLPSAFAYRLLWMQPTKKRVDFWETGDYIDGYEIDIPKFPDLLSIYNQLHEIVQAQHAFKKKIERQQVQRVVEKEWNRLFSRFDYFFLFLFQSLCVNKSILFQFFSCTDSNKIFQSVQKYTQSFFVGSLKMLGYCNQWNFRDRHKLER</sequence>
<feature type="domain" description="Neurotransmitter-gated ion-channel transmembrane" evidence="7">
    <location>
        <begin position="234"/>
        <end position="312"/>
    </location>
</feature>
<dbReference type="InterPro" id="IPR006029">
    <property type="entry name" value="Neurotrans-gated_channel_TM"/>
</dbReference>
<dbReference type="PRINTS" id="PR00252">
    <property type="entry name" value="NRIONCHANNEL"/>
</dbReference>
<dbReference type="Gene3D" id="1.20.58.390">
    <property type="entry name" value="Neurotransmitter-gated ion-channel transmembrane domain"/>
    <property type="match status" value="1"/>
</dbReference>
<accession>A0A4U8V1E0</accession>
<feature type="domain" description="Neurotransmitter-gated ion-channel ligand-binding" evidence="6">
    <location>
        <begin position="24"/>
        <end position="227"/>
    </location>
</feature>
<proteinExistence type="inferred from homology"/>
<dbReference type="GO" id="GO:0016020">
    <property type="term" value="C:membrane"/>
    <property type="evidence" value="ECO:0007669"/>
    <property type="project" value="UniProtKB-SubCell"/>
</dbReference>
<keyword evidence="4 5" id="KW-0472">Membrane</keyword>
<dbReference type="SUPFAM" id="SSF90112">
    <property type="entry name" value="Neurotransmitter-gated ion-channel transmembrane pore"/>
    <property type="match status" value="1"/>
</dbReference>
<dbReference type="Pfam" id="PF02931">
    <property type="entry name" value="Neur_chan_LBD"/>
    <property type="match status" value="1"/>
</dbReference>
<organism evidence="8 9">
    <name type="scientific">Steinernema carpocapsae</name>
    <name type="common">Entomopathogenic nematode</name>
    <dbReference type="NCBI Taxonomy" id="34508"/>
    <lineage>
        <taxon>Eukaryota</taxon>
        <taxon>Metazoa</taxon>
        <taxon>Ecdysozoa</taxon>
        <taxon>Nematoda</taxon>
        <taxon>Chromadorea</taxon>
        <taxon>Rhabditida</taxon>
        <taxon>Tylenchina</taxon>
        <taxon>Panagrolaimomorpha</taxon>
        <taxon>Strongyloidoidea</taxon>
        <taxon>Steinernematidae</taxon>
        <taxon>Steinernema</taxon>
    </lineage>
</organism>
<keyword evidence="9" id="KW-1185">Reference proteome</keyword>
<dbReference type="Gene3D" id="2.70.170.10">
    <property type="entry name" value="Neurotransmitter-gated ion-channel ligand-binding domain"/>
    <property type="match status" value="1"/>
</dbReference>
<keyword evidence="5" id="KW-0813">Transport</keyword>
<dbReference type="InterPro" id="IPR006201">
    <property type="entry name" value="Neur_channel"/>
</dbReference>
<evidence type="ECO:0000313" key="9">
    <source>
        <dbReference type="Proteomes" id="UP000298663"/>
    </source>
</evidence>
<reference evidence="8 9" key="1">
    <citation type="journal article" date="2015" name="Genome Biol.">
        <title>Comparative genomics of Steinernema reveals deeply conserved gene regulatory networks.</title>
        <authorList>
            <person name="Dillman A.R."/>
            <person name="Macchietto M."/>
            <person name="Porter C.F."/>
            <person name="Rogers A."/>
            <person name="Williams B."/>
            <person name="Antoshechkin I."/>
            <person name="Lee M.M."/>
            <person name="Goodwin Z."/>
            <person name="Lu X."/>
            <person name="Lewis E.E."/>
            <person name="Goodrich-Blair H."/>
            <person name="Stock S.P."/>
            <person name="Adams B.J."/>
            <person name="Sternberg P.W."/>
            <person name="Mortazavi A."/>
        </authorList>
    </citation>
    <scope>NUCLEOTIDE SEQUENCE [LARGE SCALE GENOMIC DNA]</scope>
    <source>
        <strain evidence="8 9">ALL</strain>
    </source>
</reference>
<evidence type="ECO:0000256" key="2">
    <source>
        <dbReference type="ARBA" id="ARBA00022692"/>
    </source>
</evidence>
<dbReference type="Proteomes" id="UP000298663">
    <property type="component" value="Unassembled WGS sequence"/>
</dbReference>